<dbReference type="Gene3D" id="3.40.720.10">
    <property type="entry name" value="Alkaline Phosphatase, subunit A"/>
    <property type="match status" value="2"/>
</dbReference>
<keyword evidence="5" id="KW-0324">Glycolysis</keyword>
<dbReference type="EC" id="5.4.2.12" evidence="7"/>
<dbReference type="SUPFAM" id="SSF53649">
    <property type="entry name" value="Alkaline phosphatase-like"/>
    <property type="match status" value="1"/>
</dbReference>
<gene>
    <name evidence="7" type="ORF">MNODULE_21625</name>
</gene>
<dbReference type="PANTHER" id="PTHR31209:SF4">
    <property type="entry name" value="2,3-BISPHOSPHOGLYCERATE-INDEPENDENT PHOSPHOGLYCERATE MUTASE"/>
    <property type="match status" value="1"/>
</dbReference>
<evidence type="ECO:0000256" key="1">
    <source>
        <dbReference type="ARBA" id="ARBA00000370"/>
    </source>
</evidence>
<feature type="domain" description="Metalloenzyme" evidence="6">
    <location>
        <begin position="1"/>
        <end position="366"/>
    </location>
</feature>
<evidence type="ECO:0000256" key="4">
    <source>
        <dbReference type="ARBA" id="ARBA00005524"/>
    </source>
</evidence>
<sequence length="401" mass="43973">MKYVVLVADGMADRPIEALGGRTPLEAAKTPNIDLLATCGEIGLVRTTPDGFVPGSDVAHLSIFGYDPRRFYPGRGALESAGMEVSLNEGDVAFRCNLVTLRDRQKGYAFNELSARVFLEDPTAGKIGDEEARELIDLLNNLLGSDQIQFYTGKGYRHLMVWVHGVSKVECLPPHKLIDKEIVSVFPRGADKGILKKLVQSAFTVLLGHPVNEERMARGERPANGVWFWGPGREAELLPFSERFGKRGTVISEADFLRGLGRKTGMKVIDVPGGDDAAKVKAASEALDAHDLAYLHFEACDAAGHAGDLQLKVEAIERFDRQIVGPLLSQLKEKGPWRLLLLSDHATPVSTRDAVADPVPFLLCRGLGGKKEERAFSERDAAGNAIFWPEGHRLMEHFLRA</sequence>
<dbReference type="CDD" id="cd16011">
    <property type="entry name" value="iPGM_like"/>
    <property type="match status" value="1"/>
</dbReference>
<dbReference type="Proteomes" id="UP000534783">
    <property type="component" value="Unassembled WGS sequence"/>
</dbReference>
<dbReference type="NCBIfam" id="TIGR00306">
    <property type="entry name" value="apgM"/>
    <property type="match status" value="1"/>
</dbReference>
<dbReference type="EMBL" id="VTOW01000006">
    <property type="protein sequence ID" value="NKE73364.1"/>
    <property type="molecule type" value="Genomic_DNA"/>
</dbReference>
<dbReference type="AlphaFoldDB" id="A0A7X6DU32"/>
<name>A0A7X6DU32_9BACT</name>
<protein>
    <submittedName>
        <fullName evidence="7">Cofactor-independent phosphoglycerate mutase</fullName>
        <ecNumber evidence="7">5.4.2.12</ecNumber>
    </submittedName>
</protein>
<dbReference type="PIRSF" id="PIRSF006392">
    <property type="entry name" value="IPGAM_arch"/>
    <property type="match status" value="1"/>
</dbReference>
<dbReference type="Pfam" id="PF10143">
    <property type="entry name" value="PhosphMutase"/>
    <property type="match status" value="1"/>
</dbReference>
<keyword evidence="8" id="KW-1185">Reference proteome</keyword>
<dbReference type="InterPro" id="IPR006124">
    <property type="entry name" value="Metalloenzyme"/>
</dbReference>
<dbReference type="RefSeq" id="WP_168063313.1">
    <property type="nucleotide sequence ID" value="NZ_VTOW01000006.1"/>
</dbReference>
<dbReference type="InterPro" id="IPR004456">
    <property type="entry name" value="Pglycerate_mutase_ApgM"/>
</dbReference>
<comment type="function">
    <text evidence="2">Catalyzes the interconversion of 2-phosphoglycerate and 3-phosphoglycerate.</text>
</comment>
<dbReference type="Pfam" id="PF01676">
    <property type="entry name" value="Metalloenzyme"/>
    <property type="match status" value="1"/>
</dbReference>
<dbReference type="NCBIfam" id="NF003242">
    <property type="entry name" value="PRK04200.1"/>
    <property type="match status" value="1"/>
</dbReference>
<accession>A0A7X6DU32</accession>
<evidence type="ECO:0000259" key="6">
    <source>
        <dbReference type="Pfam" id="PF01676"/>
    </source>
</evidence>
<proteinExistence type="inferred from homology"/>
<evidence type="ECO:0000313" key="7">
    <source>
        <dbReference type="EMBL" id="NKE73364.1"/>
    </source>
</evidence>
<dbReference type="PANTHER" id="PTHR31209">
    <property type="entry name" value="COFACTOR-INDEPENDENT PHOSPHOGLYCERATE MUTASE"/>
    <property type="match status" value="1"/>
</dbReference>
<evidence type="ECO:0000256" key="2">
    <source>
        <dbReference type="ARBA" id="ARBA00002315"/>
    </source>
</evidence>
<comment type="caution">
    <text evidence="7">The sequence shown here is derived from an EMBL/GenBank/DDBJ whole genome shotgun (WGS) entry which is preliminary data.</text>
</comment>
<dbReference type="GO" id="GO:0046872">
    <property type="term" value="F:metal ion binding"/>
    <property type="evidence" value="ECO:0007669"/>
    <property type="project" value="InterPro"/>
</dbReference>
<dbReference type="GO" id="GO:0004619">
    <property type="term" value="F:phosphoglycerate mutase activity"/>
    <property type="evidence" value="ECO:0007669"/>
    <property type="project" value="UniProtKB-EC"/>
</dbReference>
<evidence type="ECO:0000256" key="5">
    <source>
        <dbReference type="ARBA" id="ARBA00023152"/>
    </source>
</evidence>
<dbReference type="GO" id="GO:0006096">
    <property type="term" value="P:glycolytic process"/>
    <property type="evidence" value="ECO:0007669"/>
    <property type="project" value="UniProtKB-KW"/>
</dbReference>
<evidence type="ECO:0000313" key="8">
    <source>
        <dbReference type="Proteomes" id="UP000534783"/>
    </source>
</evidence>
<comment type="catalytic activity">
    <reaction evidence="1">
        <text>(2R)-2-phosphoglycerate = (2R)-3-phosphoglycerate</text>
        <dbReference type="Rhea" id="RHEA:15901"/>
        <dbReference type="ChEBI" id="CHEBI:58272"/>
        <dbReference type="ChEBI" id="CHEBI:58289"/>
        <dbReference type="EC" id="5.4.2.12"/>
    </reaction>
</comment>
<comment type="pathway">
    <text evidence="3">Carbohydrate degradation.</text>
</comment>
<comment type="similarity">
    <text evidence="4">Belongs to the BPG-independent phosphoglycerate mutase family. A-PGAM subfamily.</text>
</comment>
<reference evidence="7 8" key="1">
    <citation type="journal article" date="2020" name="Nature">
        <title>Bacterial chemolithoautotrophy via manganese oxidation.</title>
        <authorList>
            <person name="Yu H."/>
            <person name="Leadbetter J.R."/>
        </authorList>
    </citation>
    <scope>NUCLEOTIDE SEQUENCE [LARGE SCALE GENOMIC DNA]</scope>
    <source>
        <strain evidence="7 8">Mn-1</strain>
    </source>
</reference>
<organism evidence="7 8">
    <name type="scientific">Candidatus Manganitrophus noduliformans</name>
    <dbReference type="NCBI Taxonomy" id="2606439"/>
    <lineage>
        <taxon>Bacteria</taxon>
        <taxon>Pseudomonadati</taxon>
        <taxon>Nitrospirota</taxon>
        <taxon>Nitrospiria</taxon>
        <taxon>Candidatus Troglogloeales</taxon>
        <taxon>Candidatus Manganitrophaceae</taxon>
        <taxon>Candidatus Manganitrophus</taxon>
    </lineage>
</organism>
<keyword evidence="7" id="KW-0413">Isomerase</keyword>
<dbReference type="InterPro" id="IPR017850">
    <property type="entry name" value="Alkaline_phosphatase_core_sf"/>
</dbReference>
<evidence type="ECO:0000256" key="3">
    <source>
        <dbReference type="ARBA" id="ARBA00004921"/>
    </source>
</evidence>